<gene>
    <name evidence="6" type="ORF">P3W85_36555</name>
</gene>
<dbReference type="SUPFAM" id="SSF53850">
    <property type="entry name" value="Periplasmic binding protein-like II"/>
    <property type="match status" value="1"/>
</dbReference>
<dbReference type="RefSeq" id="WP_276268367.1">
    <property type="nucleotide sequence ID" value="NZ_JARJLM010000584.1"/>
</dbReference>
<dbReference type="Pfam" id="PF03466">
    <property type="entry name" value="LysR_substrate"/>
    <property type="match status" value="1"/>
</dbReference>
<dbReference type="InterPro" id="IPR036390">
    <property type="entry name" value="WH_DNA-bd_sf"/>
</dbReference>
<feature type="domain" description="HTH lysR-type" evidence="5">
    <location>
        <begin position="12"/>
        <end position="69"/>
    </location>
</feature>
<dbReference type="PANTHER" id="PTHR30419">
    <property type="entry name" value="HTH-TYPE TRANSCRIPTIONAL REGULATOR YBHD"/>
    <property type="match status" value="1"/>
</dbReference>
<evidence type="ECO:0000256" key="3">
    <source>
        <dbReference type="ARBA" id="ARBA00023125"/>
    </source>
</evidence>
<dbReference type="SUPFAM" id="SSF46785">
    <property type="entry name" value="Winged helix' DNA-binding domain"/>
    <property type="match status" value="1"/>
</dbReference>
<name>A0ABT6B102_9BURK</name>
<dbReference type="InterPro" id="IPR000847">
    <property type="entry name" value="LysR_HTH_N"/>
</dbReference>
<dbReference type="InterPro" id="IPR005119">
    <property type="entry name" value="LysR_subst-bd"/>
</dbReference>
<proteinExistence type="inferred from homology"/>
<evidence type="ECO:0000313" key="7">
    <source>
        <dbReference type="Proteomes" id="UP001216674"/>
    </source>
</evidence>
<evidence type="ECO:0000313" key="6">
    <source>
        <dbReference type="EMBL" id="MDF3838404.1"/>
    </source>
</evidence>
<dbReference type="InterPro" id="IPR036388">
    <property type="entry name" value="WH-like_DNA-bd_sf"/>
</dbReference>
<dbReference type="PRINTS" id="PR00039">
    <property type="entry name" value="HTHLYSR"/>
</dbReference>
<sequence>MAQIDRALRSNIKLRHLQLVVALDEFRHLGHTAEFLSVSQPAVSKMLTEVEKTLGLTLFTRSTRGTEPTPAGASLVRFARSVLAQYERTRDEIAAEASGAAGRTRVGSMGAALPVLLAQAVGLLKQRSAQATVLVEEGDLPHLLPKLRLSELDLIVARLEPGYAAPDLVTEPLYNEPMVAVVRSGHPLARKRKPGWPDLAGLPCVVPPPWASLRVKIEQEFYRQGLQPPADLIESSSYLAIATFVGQLDAVGFLARSVAQQFEREGRVHRLPLDLPLELPPVGLITLREGRPTPSSMQLVECLRVAAGQFAVQQETAPQKAAGKIARRQRKPAAN</sequence>
<evidence type="ECO:0000256" key="4">
    <source>
        <dbReference type="ARBA" id="ARBA00023163"/>
    </source>
</evidence>
<dbReference type="Gene3D" id="1.10.10.10">
    <property type="entry name" value="Winged helix-like DNA-binding domain superfamily/Winged helix DNA-binding domain"/>
    <property type="match status" value="1"/>
</dbReference>
<keyword evidence="3" id="KW-0238">DNA-binding</keyword>
<protein>
    <submittedName>
        <fullName evidence="6">LysR substrate-binding domain-containing protein</fullName>
    </submittedName>
</protein>
<accession>A0ABT6B102</accession>
<dbReference type="InterPro" id="IPR050950">
    <property type="entry name" value="HTH-type_LysR_regulators"/>
</dbReference>
<reference evidence="6 7" key="1">
    <citation type="submission" date="2023-03" db="EMBL/GenBank/DDBJ databases">
        <title>Draft assemblies of triclosan tolerant bacteria isolated from returned activated sludge.</title>
        <authorList>
            <person name="Van Hamelsveld S."/>
        </authorList>
    </citation>
    <scope>NUCLEOTIDE SEQUENCE [LARGE SCALE GENOMIC DNA]</scope>
    <source>
        <strain evidence="6 7">GW210010_S58</strain>
    </source>
</reference>
<evidence type="ECO:0000256" key="2">
    <source>
        <dbReference type="ARBA" id="ARBA00023015"/>
    </source>
</evidence>
<comment type="similarity">
    <text evidence="1">Belongs to the LysR transcriptional regulatory family.</text>
</comment>
<dbReference type="Proteomes" id="UP001216674">
    <property type="component" value="Unassembled WGS sequence"/>
</dbReference>
<evidence type="ECO:0000256" key="1">
    <source>
        <dbReference type="ARBA" id="ARBA00009437"/>
    </source>
</evidence>
<dbReference type="Gene3D" id="3.40.190.10">
    <property type="entry name" value="Periplasmic binding protein-like II"/>
    <property type="match status" value="2"/>
</dbReference>
<dbReference type="EMBL" id="JARJLM010000584">
    <property type="protein sequence ID" value="MDF3838404.1"/>
    <property type="molecule type" value="Genomic_DNA"/>
</dbReference>
<organism evidence="6 7">
    <name type="scientific">Cupriavidus basilensis</name>
    <dbReference type="NCBI Taxonomy" id="68895"/>
    <lineage>
        <taxon>Bacteria</taxon>
        <taxon>Pseudomonadati</taxon>
        <taxon>Pseudomonadota</taxon>
        <taxon>Betaproteobacteria</taxon>
        <taxon>Burkholderiales</taxon>
        <taxon>Burkholderiaceae</taxon>
        <taxon>Cupriavidus</taxon>
    </lineage>
</organism>
<dbReference type="PROSITE" id="PS50931">
    <property type="entry name" value="HTH_LYSR"/>
    <property type="match status" value="1"/>
</dbReference>
<evidence type="ECO:0000259" key="5">
    <source>
        <dbReference type="PROSITE" id="PS50931"/>
    </source>
</evidence>
<keyword evidence="7" id="KW-1185">Reference proteome</keyword>
<dbReference type="Pfam" id="PF00126">
    <property type="entry name" value="HTH_1"/>
    <property type="match status" value="1"/>
</dbReference>
<keyword evidence="2" id="KW-0805">Transcription regulation</keyword>
<keyword evidence="4" id="KW-0804">Transcription</keyword>
<dbReference type="PANTHER" id="PTHR30419:SF8">
    <property type="entry name" value="NITROGEN ASSIMILATION TRANSCRIPTIONAL ACTIVATOR-RELATED"/>
    <property type="match status" value="1"/>
</dbReference>
<comment type="caution">
    <text evidence="6">The sequence shown here is derived from an EMBL/GenBank/DDBJ whole genome shotgun (WGS) entry which is preliminary data.</text>
</comment>